<dbReference type="EMBL" id="FMSV02000503">
    <property type="protein sequence ID" value="SEH06732.1"/>
    <property type="molecule type" value="Genomic_DNA"/>
</dbReference>
<keyword evidence="1" id="KW-0677">Repeat</keyword>
<evidence type="ECO:0000313" key="6">
    <source>
        <dbReference type="Proteomes" id="UP000236724"/>
    </source>
</evidence>
<accession>A0A1H6F9F4</accession>
<sequence>MKNLGWLLLLLPLLATAEGIRMEINTVRNGYDYRSFPTHKPGKCLKVCQREKQCKAFSYILDQQRCYLKSSVPNASRDHNAVSGVKPKRSRDKHRDKHPPKRNRPDKHRPDRNKPGWDKPDQRKPDWGQPYRGRPDKHRQPHKKQRMFIEYDTDRYGNDYRSDHRRSTRACAN</sequence>
<dbReference type="Proteomes" id="UP000236724">
    <property type="component" value="Unassembled WGS sequence"/>
</dbReference>
<proteinExistence type="predicted"/>
<feature type="domain" description="Apple" evidence="4">
    <location>
        <begin position="22"/>
        <end position="88"/>
    </location>
</feature>
<evidence type="ECO:0000256" key="3">
    <source>
        <dbReference type="SAM" id="MobiDB-lite"/>
    </source>
</evidence>
<dbReference type="GO" id="GO:0005576">
    <property type="term" value="C:extracellular region"/>
    <property type="evidence" value="ECO:0007669"/>
    <property type="project" value="InterPro"/>
</dbReference>
<keyword evidence="2" id="KW-1015">Disulfide bond</keyword>
<dbReference type="SUPFAM" id="SSF57414">
    <property type="entry name" value="Hairpin loop containing domain-like"/>
    <property type="match status" value="1"/>
</dbReference>
<feature type="compositionally biased region" description="Basic and acidic residues" evidence="3">
    <location>
        <begin position="147"/>
        <end position="162"/>
    </location>
</feature>
<dbReference type="AlphaFoldDB" id="A0A1H6F9F4"/>
<organism evidence="5 6">
    <name type="scientific">Candidatus Venteria ishoeyi</name>
    <dbReference type="NCBI Taxonomy" id="1899563"/>
    <lineage>
        <taxon>Bacteria</taxon>
        <taxon>Pseudomonadati</taxon>
        <taxon>Pseudomonadota</taxon>
        <taxon>Gammaproteobacteria</taxon>
        <taxon>Thiotrichales</taxon>
        <taxon>Thiotrichaceae</taxon>
        <taxon>Venteria</taxon>
    </lineage>
</organism>
<feature type="region of interest" description="Disordered" evidence="3">
    <location>
        <begin position="72"/>
        <end position="173"/>
    </location>
</feature>
<feature type="compositionally biased region" description="Basic residues" evidence="3">
    <location>
        <begin position="135"/>
        <end position="146"/>
    </location>
</feature>
<protein>
    <submittedName>
        <fullName evidence="5">PAN domain protein</fullName>
    </submittedName>
</protein>
<feature type="compositionally biased region" description="Basic and acidic residues" evidence="3">
    <location>
        <begin position="108"/>
        <end position="126"/>
    </location>
</feature>
<dbReference type="RefSeq" id="WP_103920478.1">
    <property type="nucleotide sequence ID" value="NZ_FMSV02000503.1"/>
</dbReference>
<gene>
    <name evidence="5" type="ORF">MBHS_02598</name>
</gene>
<dbReference type="InterPro" id="IPR000177">
    <property type="entry name" value="Apple"/>
</dbReference>
<evidence type="ECO:0000256" key="1">
    <source>
        <dbReference type="ARBA" id="ARBA00022737"/>
    </source>
</evidence>
<evidence type="ECO:0000259" key="4">
    <source>
        <dbReference type="SMART" id="SM00223"/>
    </source>
</evidence>
<reference evidence="5 6" key="1">
    <citation type="submission" date="2016-10" db="EMBL/GenBank/DDBJ databases">
        <authorList>
            <person name="de Groot N.N."/>
        </authorList>
    </citation>
    <scope>NUCLEOTIDE SEQUENCE [LARGE SCALE GENOMIC DNA]</scope>
    <source>
        <strain evidence="5">MBHS1</strain>
    </source>
</reference>
<name>A0A1H6F9F4_9GAMM</name>
<dbReference type="Pfam" id="PF14295">
    <property type="entry name" value="PAN_4"/>
    <property type="match status" value="1"/>
</dbReference>
<dbReference type="InterPro" id="IPR003609">
    <property type="entry name" value="Pan_app"/>
</dbReference>
<dbReference type="Gene3D" id="3.50.4.10">
    <property type="entry name" value="Hepatocyte Growth Factor"/>
    <property type="match status" value="1"/>
</dbReference>
<keyword evidence="6" id="KW-1185">Reference proteome</keyword>
<feature type="compositionally biased region" description="Basic residues" evidence="3">
    <location>
        <begin position="86"/>
        <end position="107"/>
    </location>
</feature>
<dbReference type="OrthoDB" id="5526397at2"/>
<evidence type="ECO:0000313" key="5">
    <source>
        <dbReference type="EMBL" id="SEH06732.1"/>
    </source>
</evidence>
<evidence type="ECO:0000256" key="2">
    <source>
        <dbReference type="ARBA" id="ARBA00023157"/>
    </source>
</evidence>
<dbReference type="GO" id="GO:0006508">
    <property type="term" value="P:proteolysis"/>
    <property type="evidence" value="ECO:0007669"/>
    <property type="project" value="InterPro"/>
</dbReference>
<dbReference type="SMART" id="SM00223">
    <property type="entry name" value="APPLE"/>
    <property type="match status" value="1"/>
</dbReference>
<dbReference type="CDD" id="cd01100">
    <property type="entry name" value="APPLE_Factor_XI_like"/>
    <property type="match status" value="1"/>
</dbReference>
<feature type="compositionally biased region" description="Basic residues" evidence="3">
    <location>
        <begin position="163"/>
        <end position="173"/>
    </location>
</feature>